<dbReference type="PANTHER" id="PTHR24320:SF143">
    <property type="entry name" value="NAD(P)-BINDING PROTEIN"/>
    <property type="match status" value="1"/>
</dbReference>
<dbReference type="InterPro" id="IPR036291">
    <property type="entry name" value="NAD(P)-bd_dom_sf"/>
</dbReference>
<reference evidence="3" key="1">
    <citation type="submission" date="2020-07" db="EMBL/GenBank/DDBJ databases">
        <title>Draft Genome Sequence of a Deep-Sea Yeast, Naganishia (Cryptococcus) liquefaciens strain N6.</title>
        <authorList>
            <person name="Han Y.W."/>
            <person name="Kajitani R."/>
            <person name="Morimoto H."/>
            <person name="Parhat M."/>
            <person name="Tsubouchi H."/>
            <person name="Bakenova O."/>
            <person name="Ogata M."/>
            <person name="Argunhan B."/>
            <person name="Aoki R."/>
            <person name="Kajiwara S."/>
            <person name="Itoh T."/>
            <person name="Iwasaki H."/>
        </authorList>
    </citation>
    <scope>NUCLEOTIDE SEQUENCE</scope>
    <source>
        <strain evidence="3">N6</strain>
    </source>
</reference>
<comment type="caution">
    <text evidence="3">The sequence shown here is derived from an EMBL/GenBank/DDBJ whole genome shotgun (WGS) entry which is preliminary data.</text>
</comment>
<dbReference type="GO" id="GO:0016491">
    <property type="term" value="F:oxidoreductase activity"/>
    <property type="evidence" value="ECO:0007669"/>
    <property type="project" value="UniProtKB-KW"/>
</dbReference>
<organism evidence="3 4">
    <name type="scientific">Naganishia liquefaciens</name>
    <dbReference type="NCBI Taxonomy" id="104408"/>
    <lineage>
        <taxon>Eukaryota</taxon>
        <taxon>Fungi</taxon>
        <taxon>Dikarya</taxon>
        <taxon>Basidiomycota</taxon>
        <taxon>Agaricomycotina</taxon>
        <taxon>Tremellomycetes</taxon>
        <taxon>Filobasidiales</taxon>
        <taxon>Filobasidiaceae</taxon>
        <taxon>Naganishia</taxon>
    </lineage>
</organism>
<dbReference type="AlphaFoldDB" id="A0A8H3TWP0"/>
<gene>
    <name evidence="3" type="ORF">NliqN6_4904</name>
</gene>
<dbReference type="Proteomes" id="UP000620104">
    <property type="component" value="Unassembled WGS sequence"/>
</dbReference>
<dbReference type="PRINTS" id="PR00081">
    <property type="entry name" value="GDHRDH"/>
</dbReference>
<comment type="similarity">
    <text evidence="1">Belongs to the short-chain dehydrogenases/reductases (SDR) family.</text>
</comment>
<evidence type="ECO:0000256" key="2">
    <source>
        <dbReference type="ARBA" id="ARBA00023002"/>
    </source>
</evidence>
<dbReference type="InterPro" id="IPR002347">
    <property type="entry name" value="SDR_fam"/>
</dbReference>
<dbReference type="SUPFAM" id="SSF51735">
    <property type="entry name" value="NAD(P)-binding Rossmann-fold domains"/>
    <property type="match status" value="1"/>
</dbReference>
<dbReference type="Gene3D" id="3.40.50.720">
    <property type="entry name" value="NAD(P)-binding Rossmann-like Domain"/>
    <property type="match status" value="1"/>
</dbReference>
<dbReference type="Pfam" id="PF00106">
    <property type="entry name" value="adh_short"/>
    <property type="match status" value="1"/>
</dbReference>
<proteinExistence type="inferred from homology"/>
<keyword evidence="2" id="KW-0560">Oxidoreductase</keyword>
<evidence type="ECO:0000313" key="4">
    <source>
        <dbReference type="Proteomes" id="UP000620104"/>
    </source>
</evidence>
<evidence type="ECO:0008006" key="5">
    <source>
        <dbReference type="Google" id="ProtNLM"/>
    </source>
</evidence>
<dbReference type="EMBL" id="BLZA01000030">
    <property type="protein sequence ID" value="GHJ88502.1"/>
    <property type="molecule type" value="Genomic_DNA"/>
</dbReference>
<keyword evidence="4" id="KW-1185">Reference proteome</keyword>
<name>A0A8H3TWP0_9TREE</name>
<protein>
    <recommendedName>
        <fullName evidence="5">SDR family NAD(P)-dependent oxidoreductase</fullName>
    </recommendedName>
</protein>
<evidence type="ECO:0000313" key="3">
    <source>
        <dbReference type="EMBL" id="GHJ88502.1"/>
    </source>
</evidence>
<accession>A0A8H3TWP0</accession>
<dbReference type="PANTHER" id="PTHR24320">
    <property type="entry name" value="RETINOL DEHYDROGENASE"/>
    <property type="match status" value="1"/>
</dbReference>
<dbReference type="OrthoDB" id="191139at2759"/>
<sequence>MTGLTGMFSNRYQFDDIPDQRNKTAIVTGGTSGIGASIAAGLATAGAKVIIVGATQDHAKGTAESINEKIQRNSTGSPKFPSGKVEYEVVDFGDLKAVEAFGQKMLDKCKITTDEEGIPEMGKGSKGRPAGERLGGLHYLICNAGIGVAAPGLTKDGLANHWAVNHLSHFLLATTLLPLMQETREMPKSVDGDVRIVMQSSELHRSAPFKVEFKTEEEVNDNSRDPNILYSRSKLMMILFAKELARRVLTPAGDHLLAIAVHPGAVATGQEAGLSEAYGLFGDAIYAVSRVAFMSPDQGAESALWAATARKVAEDPAKYQGAYLRQPNDSLGTESNQAKDETLAANLWELSKRVVKEKIGKEVPY</sequence>
<evidence type="ECO:0000256" key="1">
    <source>
        <dbReference type="ARBA" id="ARBA00006484"/>
    </source>
</evidence>